<organism evidence="2">
    <name type="scientific">Serratia marcescens</name>
    <dbReference type="NCBI Taxonomy" id="615"/>
    <lineage>
        <taxon>Bacteria</taxon>
        <taxon>Pseudomonadati</taxon>
        <taxon>Pseudomonadota</taxon>
        <taxon>Gammaproteobacteria</taxon>
        <taxon>Enterobacterales</taxon>
        <taxon>Yersiniaceae</taxon>
        <taxon>Serratia</taxon>
    </lineage>
</organism>
<dbReference type="EMBL" id="SPSG01000166">
    <property type="protein sequence ID" value="TFV52435.1"/>
    <property type="molecule type" value="Genomic_DNA"/>
</dbReference>
<dbReference type="Gene3D" id="3.30.420.240">
    <property type="match status" value="1"/>
</dbReference>
<protein>
    <submittedName>
        <fullName evidence="2">PBSX family phage terminase large subunit</fullName>
    </submittedName>
</protein>
<comment type="caution">
    <text evidence="2">The sequence shown here is derived from an EMBL/GenBank/DDBJ whole genome shotgun (WGS) entry which is preliminary data.</text>
</comment>
<dbReference type="RefSeq" id="WP_147838964.1">
    <property type="nucleotide sequence ID" value="NZ_SPSG02000035.1"/>
</dbReference>
<gene>
    <name evidence="2" type="ORF">E0L31_01550</name>
</gene>
<dbReference type="InterPro" id="IPR006437">
    <property type="entry name" value="Phage_terminase_lsu"/>
</dbReference>
<proteinExistence type="predicted"/>
<feature type="domain" description="Phage terminase large subunit N-terminal" evidence="1">
    <location>
        <begin position="16"/>
        <end position="206"/>
    </location>
</feature>
<dbReference type="AlphaFoldDB" id="A0A9X8VLY2"/>
<dbReference type="NCBIfam" id="TIGR01547">
    <property type="entry name" value="phage_term_2"/>
    <property type="match status" value="1"/>
</dbReference>
<dbReference type="InterPro" id="IPR027417">
    <property type="entry name" value="P-loop_NTPase"/>
</dbReference>
<evidence type="ECO:0000259" key="1">
    <source>
        <dbReference type="Pfam" id="PF04466"/>
    </source>
</evidence>
<dbReference type="PANTHER" id="PTHR39184">
    <property type="match status" value="1"/>
</dbReference>
<accession>A0A9X8VLY2</accession>
<evidence type="ECO:0000313" key="2">
    <source>
        <dbReference type="EMBL" id="TFV52435.1"/>
    </source>
</evidence>
<dbReference type="PANTHER" id="PTHR39184:SF1">
    <property type="entry name" value="PBSX PHAGE TERMINASE LARGE SUBUNIT"/>
    <property type="match status" value="1"/>
</dbReference>
<sequence length="456" mass="51560">MSELNPIFRPFIGPSRYKAAYGGRGSGKSWSIARLLIEIARRGKYRFLCARELQNSISDSVIRLLDDTIIREGYQAEFEVQRASVRHLATGSEFMFYGIKNNPTKIKSLEGVDICWVEEAEAVTKESWDILIPTIRKPGSEIWVSFNPKNILDDTYQRFIARPPVDCISLKVNWSENPWFPDVLRAEMEACKERDYDLYLHIWEGEPVADSELAIIKPSWIAAAVDAHLKIGFLPSGRKRIGFDVADEGEDSNATTLAHGSVVLDCQQWNKGDVISSADRVMHYAGSVKATEIVYDSIGVGAGVKAHLKRVCRIPATGFNAGEAVFKPNAKYADGKTNKDMFSNIKAQAWWGVRDRFFNTWRVIKHLEDHPDDTAFARQFTDDQLISLDAGIKQLDYLKAELSRPWVDYDNNGRVKVESKKDMKKRGIPSPNMADSLIMAFAPIHKPFHIPDEMVQ</sequence>
<reference evidence="2" key="1">
    <citation type="submission" date="2019-03" db="EMBL/GenBank/DDBJ databases">
        <title>Serratia marcescens strain N2 draft genome.</title>
        <authorList>
            <person name="Yassin A."/>
            <person name="El-Kenawy N."/>
            <person name="Youssef N.H."/>
        </authorList>
    </citation>
    <scope>NUCLEOTIDE SEQUENCE [LARGE SCALE GENOMIC DNA]</scope>
    <source>
        <strain evidence="2">N2</strain>
    </source>
</reference>
<dbReference type="InterPro" id="IPR052380">
    <property type="entry name" value="Viral_DNA_packaging_terminase"/>
</dbReference>
<dbReference type="InterPro" id="IPR035412">
    <property type="entry name" value="Terminase_L_N"/>
</dbReference>
<dbReference type="Pfam" id="PF04466">
    <property type="entry name" value="Terminase_3"/>
    <property type="match status" value="1"/>
</dbReference>
<name>A0A9X8VLY2_SERMA</name>
<dbReference type="Gene3D" id="3.40.50.300">
    <property type="entry name" value="P-loop containing nucleotide triphosphate hydrolases"/>
    <property type="match status" value="1"/>
</dbReference>